<dbReference type="Pfam" id="PF14214">
    <property type="entry name" value="Helitron_like_N"/>
    <property type="match status" value="1"/>
</dbReference>
<dbReference type="EMBL" id="NBNE01002493">
    <property type="protein sequence ID" value="OWZ10292.1"/>
    <property type="molecule type" value="Genomic_DNA"/>
</dbReference>
<dbReference type="AlphaFoldDB" id="A0A225VY62"/>
<gene>
    <name evidence="2" type="ORF">PHMEG_00016877</name>
</gene>
<proteinExistence type="predicted"/>
<sequence>FFTVSPDCSSSYRIANLAGMIPNDVFLSMENDFKECMIYSRAQLGQIATSNPYISARYFDHLMRIFIEVVLSWDLDKNCARPDPGLFGYTKGFFSATESQNSTGSLHAHMLIWIQKMPSTVEEYYRMCSSERFREAMIKYVDAIATSSVHLDMSGCPYCGQCSIVPLELTRESFRKSRFGASRCSTTTCQQRKKTFGADELITEHIRKTAAAIDVPVCERDDVFHLIAKSRPLSRVCSSTSAEAIAIARALVTYQHHHWFHSKSCFKVTKRTPKGNVCRMGPMVCLHLLKGSVMYSSHTSVNLPLTMILRVLFQSQEQIDVLLEEDSSGNIYKPSSIWFDYIFRPSTLETTCLMGFVAKWERRKSVRGKRFMTDHALYASHTLFKRLAVRIVTVRHKRLPDIRRVDLGQDEQLRYKQSLLALFKPFRTGSAFSADGIPFSMYFQHWWESEAPIEAR</sequence>
<organism evidence="2 3">
    <name type="scientific">Phytophthora megakarya</name>
    <dbReference type="NCBI Taxonomy" id="4795"/>
    <lineage>
        <taxon>Eukaryota</taxon>
        <taxon>Sar</taxon>
        <taxon>Stramenopiles</taxon>
        <taxon>Oomycota</taxon>
        <taxon>Peronosporomycetes</taxon>
        <taxon>Peronosporales</taxon>
        <taxon>Peronosporaceae</taxon>
        <taxon>Phytophthora</taxon>
    </lineage>
</organism>
<name>A0A225VY62_9STRA</name>
<comment type="caution">
    <text evidence="2">The sequence shown here is derived from an EMBL/GenBank/DDBJ whole genome shotgun (WGS) entry which is preliminary data.</text>
</comment>
<dbReference type="OrthoDB" id="129017at2759"/>
<dbReference type="InterPro" id="IPR025476">
    <property type="entry name" value="Helitron_helicase-like"/>
</dbReference>
<reference evidence="3" key="1">
    <citation type="submission" date="2017-03" db="EMBL/GenBank/DDBJ databases">
        <title>Phytopthora megakarya and P. palmivora, two closely related causual agents of cacao black pod achieved similar genome size and gene model numbers by different mechanisms.</title>
        <authorList>
            <person name="Ali S."/>
            <person name="Shao J."/>
            <person name="Larry D.J."/>
            <person name="Kronmiller B."/>
            <person name="Shen D."/>
            <person name="Strem M.D."/>
            <person name="Melnick R.L."/>
            <person name="Guiltinan M.J."/>
            <person name="Tyler B.M."/>
            <person name="Meinhardt L.W."/>
            <person name="Bailey B.A."/>
        </authorList>
    </citation>
    <scope>NUCLEOTIDE SEQUENCE [LARGE SCALE GENOMIC DNA]</scope>
    <source>
        <strain evidence="3">zdho120</strain>
    </source>
</reference>
<protein>
    <recommendedName>
        <fullName evidence="1">Helitron helicase-like domain-containing protein</fullName>
    </recommendedName>
</protein>
<evidence type="ECO:0000259" key="1">
    <source>
        <dbReference type="Pfam" id="PF14214"/>
    </source>
</evidence>
<accession>A0A225VY62</accession>
<feature type="domain" description="Helitron helicase-like" evidence="1">
    <location>
        <begin position="34"/>
        <end position="112"/>
    </location>
</feature>
<evidence type="ECO:0000313" key="3">
    <source>
        <dbReference type="Proteomes" id="UP000198211"/>
    </source>
</evidence>
<keyword evidence="3" id="KW-1185">Reference proteome</keyword>
<evidence type="ECO:0000313" key="2">
    <source>
        <dbReference type="EMBL" id="OWZ10292.1"/>
    </source>
</evidence>
<dbReference type="Proteomes" id="UP000198211">
    <property type="component" value="Unassembled WGS sequence"/>
</dbReference>
<feature type="non-terminal residue" evidence="2">
    <location>
        <position position="1"/>
    </location>
</feature>